<organism evidence="1 2">
    <name type="scientific">Pseudomonas fluorescens</name>
    <dbReference type="NCBI Taxonomy" id="294"/>
    <lineage>
        <taxon>Bacteria</taxon>
        <taxon>Pseudomonadati</taxon>
        <taxon>Pseudomonadota</taxon>
        <taxon>Gammaproteobacteria</taxon>
        <taxon>Pseudomonadales</taxon>
        <taxon>Pseudomonadaceae</taxon>
        <taxon>Pseudomonas</taxon>
    </lineage>
</organism>
<reference evidence="1 2" key="1">
    <citation type="submission" date="2016-10" db="EMBL/GenBank/DDBJ databases">
        <title>Comparative genome analysis of multiple Pseudomonas spp. focuses on biocontrol and plant growth promoting traits.</title>
        <authorList>
            <person name="Tao X.-Y."/>
            <person name="Taylor C.G."/>
        </authorList>
    </citation>
    <scope>NUCLEOTIDE SEQUENCE [LARGE SCALE GENOMIC DNA]</scope>
    <source>
        <strain evidence="1 2">24D3</strain>
    </source>
</reference>
<comment type="caution">
    <text evidence="1">The sequence shown here is derived from an EMBL/GenBank/DDBJ whole genome shotgun (WGS) entry which is preliminary data.</text>
</comment>
<evidence type="ECO:0000313" key="2">
    <source>
        <dbReference type="Proteomes" id="UP000285757"/>
    </source>
</evidence>
<protein>
    <recommendedName>
        <fullName evidence="3">Guanylate cyclase domain-containing protein</fullName>
    </recommendedName>
</protein>
<dbReference type="InterPro" id="IPR029787">
    <property type="entry name" value="Nucleotide_cyclase"/>
</dbReference>
<evidence type="ECO:0008006" key="3">
    <source>
        <dbReference type="Google" id="ProtNLM"/>
    </source>
</evidence>
<dbReference type="RefSeq" id="WP_123531438.1">
    <property type="nucleotide sequence ID" value="NZ_MOBU01000006.1"/>
</dbReference>
<evidence type="ECO:0000313" key="1">
    <source>
        <dbReference type="EMBL" id="RON69374.1"/>
    </source>
</evidence>
<dbReference type="Proteomes" id="UP000285757">
    <property type="component" value="Unassembled WGS sequence"/>
</dbReference>
<dbReference type="AlphaFoldDB" id="A0A423LM53"/>
<name>A0A423LM53_PSEFL</name>
<accession>A0A423LM53</accession>
<dbReference type="EMBL" id="MOBU01000006">
    <property type="protein sequence ID" value="RON69374.1"/>
    <property type="molecule type" value="Genomic_DNA"/>
</dbReference>
<dbReference type="Gene3D" id="3.30.70.1230">
    <property type="entry name" value="Nucleotide cyclase"/>
    <property type="match status" value="1"/>
</dbReference>
<proteinExistence type="predicted"/>
<sequence>MYEERFIAFVDILGFGKLVESSAVAPDVVQKILDALMSIHPDKIRDEMPFTINHDKVPAEEMEQFLSDLRRAAVAMRQLAPVAVHYFSDSLVISAPANNVMASQMVLDLLTKLSTMMWMSHKLLLRGGVTVGPLVHVENGPMFGPAMNRAYYLESKLAVAPRFLIDSHCIERYREVETFRLFESFIQEQDGDFFYASLATAFRHIINDSAQSTLGEEFLVQYRLAMLSAPEEIERLIAKFKDETDISKKYVWLAEEFAARIPEVRAAYASEE</sequence>
<gene>
    <name evidence="1" type="ORF">BK671_08025</name>
</gene>